<dbReference type="PRINTS" id="PR00950">
    <property type="entry name" value="TYPE3IMSPROT"/>
</dbReference>
<keyword evidence="4" id="KW-0282">Flagellum</keyword>
<dbReference type="SUPFAM" id="SSF160544">
    <property type="entry name" value="EscU C-terminal domain-like"/>
    <property type="match status" value="1"/>
</dbReference>
<keyword evidence="4" id="KW-0969">Cilium</keyword>
<name>A0A9J6PL89_9PROT</name>
<keyword evidence="3" id="KW-0472">Membrane</keyword>
<dbReference type="Proteomes" id="UP001055804">
    <property type="component" value="Unassembled WGS sequence"/>
</dbReference>
<feature type="transmembrane region" description="Helical" evidence="3">
    <location>
        <begin position="90"/>
        <end position="112"/>
    </location>
</feature>
<dbReference type="EMBL" id="JAMZFT010000002">
    <property type="protein sequence ID" value="MCP1336810.1"/>
    <property type="molecule type" value="Genomic_DNA"/>
</dbReference>
<evidence type="ECO:0000313" key="4">
    <source>
        <dbReference type="EMBL" id="MCP1336810.1"/>
    </source>
</evidence>
<evidence type="ECO:0000256" key="2">
    <source>
        <dbReference type="SAM" id="MobiDB-lite"/>
    </source>
</evidence>
<reference evidence="4" key="1">
    <citation type="submission" date="2022-06" db="EMBL/GenBank/DDBJ databases">
        <title>Isolation and Genomics of Futiania mangrovii gen. nov., sp. nov., a Rare and Metabolically-versatile member in the Class Alphaproteobacteria.</title>
        <authorList>
            <person name="Liu L."/>
            <person name="Huang W.-C."/>
            <person name="Pan J."/>
            <person name="Li J."/>
            <person name="Huang Y."/>
            <person name="Du H."/>
            <person name="Liu Y."/>
            <person name="Li M."/>
        </authorList>
    </citation>
    <scope>NUCLEOTIDE SEQUENCE</scope>
    <source>
        <strain evidence="4">FT118</strain>
    </source>
</reference>
<evidence type="ECO:0000313" key="5">
    <source>
        <dbReference type="Proteomes" id="UP001055804"/>
    </source>
</evidence>
<dbReference type="AlphaFoldDB" id="A0A9J6PL89"/>
<keyword evidence="4" id="KW-0966">Cell projection</keyword>
<dbReference type="PANTHER" id="PTHR30531">
    <property type="entry name" value="FLAGELLAR BIOSYNTHETIC PROTEIN FLHB"/>
    <property type="match status" value="1"/>
</dbReference>
<dbReference type="InterPro" id="IPR006135">
    <property type="entry name" value="T3SS_substrate_exporter"/>
</dbReference>
<dbReference type="InterPro" id="IPR029025">
    <property type="entry name" value="T3SS_substrate_exporter_C"/>
</dbReference>
<protein>
    <submittedName>
        <fullName evidence="4">Flagellar type III secretion system protein FlhB</fullName>
    </submittedName>
</protein>
<keyword evidence="3" id="KW-0812">Transmembrane</keyword>
<organism evidence="4 5">
    <name type="scientific">Futiania mangrovi</name>
    <dbReference type="NCBI Taxonomy" id="2959716"/>
    <lineage>
        <taxon>Bacteria</taxon>
        <taxon>Pseudomonadati</taxon>
        <taxon>Pseudomonadota</taxon>
        <taxon>Alphaproteobacteria</taxon>
        <taxon>Futianiales</taxon>
        <taxon>Futianiaceae</taxon>
        <taxon>Futiania</taxon>
    </lineage>
</organism>
<feature type="region of interest" description="Disordered" evidence="2">
    <location>
        <begin position="1"/>
        <end position="24"/>
    </location>
</feature>
<gene>
    <name evidence="4" type="ORF">NJQ99_10355</name>
</gene>
<comment type="similarity">
    <text evidence="1">Belongs to the type III secretion exporter family.</text>
</comment>
<dbReference type="GO" id="GO:0005886">
    <property type="term" value="C:plasma membrane"/>
    <property type="evidence" value="ECO:0007669"/>
    <property type="project" value="TreeGrafter"/>
</dbReference>
<dbReference type="Gene3D" id="3.40.1690.10">
    <property type="entry name" value="secretion proteins EscU"/>
    <property type="match status" value="1"/>
</dbReference>
<feature type="transmembrane region" description="Helical" evidence="3">
    <location>
        <begin position="195"/>
        <end position="213"/>
    </location>
</feature>
<keyword evidence="5" id="KW-1185">Reference proteome</keyword>
<dbReference type="Pfam" id="PF01312">
    <property type="entry name" value="Bac_export_2"/>
    <property type="match status" value="1"/>
</dbReference>
<feature type="transmembrane region" description="Helical" evidence="3">
    <location>
        <begin position="37"/>
        <end position="55"/>
    </location>
</feature>
<sequence length="363" mass="38704">MSEKNDEQEKIHEATPQKIDKARREGDIAQSKEVNGFAVYLGLLLALLLFGPLMVTRAGEILMTPLARGDAFAGAAPQALGMMAAQAMGALALALSPLVILPAGGVIASLVAQRAVTVAPKKLMPKMSRISPIAQAKQKYGPNGIADFLRTAVKMACVGAILWLVIGAEVPRIATLPLLGAGAIGLTIGELTVRFLLALAGVSVAIAAADYLWQRHSHAKKLRMSHEELKREMKEAEGDPHMKQQRRERATAIAMNRMMAEVPKATVVVVNPVHFAVALKWDRTPGTAPVCVAKGQDAIALRIRALAEEAGVPVLPDPPLARALHAALDIGDEIPPDQYRAVAAAVHFADEMRAKARKRGGTR</sequence>
<dbReference type="GO" id="GO:0009306">
    <property type="term" value="P:protein secretion"/>
    <property type="evidence" value="ECO:0007669"/>
    <property type="project" value="InterPro"/>
</dbReference>
<proteinExistence type="inferred from homology"/>
<dbReference type="PANTHER" id="PTHR30531:SF14">
    <property type="entry name" value="SURFACE PRESENTATION OF ANTIGENS PROTEIN SPAS"/>
    <property type="match status" value="1"/>
</dbReference>
<evidence type="ECO:0000256" key="1">
    <source>
        <dbReference type="ARBA" id="ARBA00010690"/>
    </source>
</evidence>
<evidence type="ECO:0000256" key="3">
    <source>
        <dbReference type="SAM" id="Phobius"/>
    </source>
</evidence>
<dbReference type="RefSeq" id="WP_269332756.1">
    <property type="nucleotide sequence ID" value="NZ_JAMZFT010000002.1"/>
</dbReference>
<comment type="caution">
    <text evidence="4">The sequence shown here is derived from an EMBL/GenBank/DDBJ whole genome shotgun (WGS) entry which is preliminary data.</text>
</comment>
<accession>A0A9J6PL89</accession>
<keyword evidence="3" id="KW-1133">Transmembrane helix</keyword>